<evidence type="ECO:0000313" key="20">
    <source>
        <dbReference type="Proteomes" id="UP001076655"/>
    </source>
</evidence>
<feature type="transmembrane region" description="Helical" evidence="13">
    <location>
        <begin position="147"/>
        <end position="174"/>
    </location>
</feature>
<dbReference type="GO" id="GO:0015944">
    <property type="term" value="P:formate oxidation"/>
    <property type="evidence" value="ECO:0007669"/>
    <property type="project" value="TreeGrafter"/>
</dbReference>
<evidence type="ECO:0000256" key="9">
    <source>
        <dbReference type="ARBA" id="ARBA00022982"/>
    </source>
</evidence>
<dbReference type="GO" id="GO:0005886">
    <property type="term" value="C:plasma membrane"/>
    <property type="evidence" value="ECO:0007669"/>
    <property type="project" value="UniProtKB-SubCell"/>
</dbReference>
<reference evidence="16" key="4">
    <citation type="submission" date="2024-02" db="EMBL/GenBank/DDBJ databases">
        <authorList>
            <consortium name="Clinical and Environmental Microbiology Branch: Whole genome sequencing antimicrobial resistance pathogens in the healthcare setting"/>
        </authorList>
    </citation>
    <scope>NUCLEOTIDE SEQUENCE</scope>
    <source>
        <strain evidence="16">2023KU-00017</strain>
    </source>
</reference>
<dbReference type="GO" id="GO:0008863">
    <property type="term" value="F:formate dehydrogenase (NAD+) activity"/>
    <property type="evidence" value="ECO:0007669"/>
    <property type="project" value="InterPro"/>
</dbReference>
<evidence type="ECO:0000313" key="18">
    <source>
        <dbReference type="EMBL" id="MDS0899718.1"/>
    </source>
</evidence>
<evidence type="ECO:0000256" key="3">
    <source>
        <dbReference type="ARBA" id="ARBA00010747"/>
    </source>
</evidence>
<name>A0A0A5SGR7_MORMO</name>
<dbReference type="InterPro" id="IPR016174">
    <property type="entry name" value="Di-haem_cyt_TM"/>
</dbReference>
<dbReference type="RefSeq" id="WP_004240169.1">
    <property type="nucleotide sequence ID" value="NZ_BFCJ01000027.1"/>
</dbReference>
<keyword evidence="7 13" id="KW-0812">Transmembrane</keyword>
<feature type="transmembrane region" description="Helical" evidence="13">
    <location>
        <begin position="21"/>
        <end position="45"/>
    </location>
</feature>
<dbReference type="Proteomes" id="UP000244682">
    <property type="component" value="Chromosome"/>
</dbReference>
<dbReference type="GO" id="GO:0009055">
    <property type="term" value="F:electron transfer activity"/>
    <property type="evidence" value="ECO:0007669"/>
    <property type="project" value="InterPro"/>
</dbReference>
<evidence type="ECO:0000313" key="19">
    <source>
        <dbReference type="Proteomes" id="UP000244682"/>
    </source>
</evidence>
<keyword evidence="10 13" id="KW-1133">Transmembrane helix</keyword>
<sequence length="216" mass="25262">MQQDDREKIIRHKPIERVNHWAVVICFLFTAISGLGFFFPSLNWFMNILGTPQLSRLLHPFTGVVMFLLFVFMFFRYFKHNFINRDDIEWAKQIGKIMKNEEAGDVGQYNLGQKGVYWAASICLFLLLLSGIVIWRPYFAEYFSIPVIRIALLVHSISAIGLIITIIVHAYAAIWVKGSVRAMTEGWVTRGWAKKHHPRWYRQIVAKEREEDKKGQ</sequence>
<protein>
    <submittedName>
        <fullName evidence="17">Formate dehydrogenase cytochrome b556 subunit</fullName>
        <ecNumber evidence="17">1.17.5.3</ecNumber>
    </submittedName>
</protein>
<dbReference type="EMBL" id="JAPKIY010000036">
    <property type="protein sequence ID" value="MDS0899718.1"/>
    <property type="molecule type" value="Genomic_DNA"/>
</dbReference>
<dbReference type="EMBL" id="ABKJEP030000020">
    <property type="protein sequence ID" value="EMO9456520.1"/>
    <property type="molecule type" value="Genomic_DNA"/>
</dbReference>
<evidence type="ECO:0000256" key="5">
    <source>
        <dbReference type="ARBA" id="ARBA00022475"/>
    </source>
</evidence>
<evidence type="ECO:0000256" key="11">
    <source>
        <dbReference type="ARBA" id="ARBA00023004"/>
    </source>
</evidence>
<dbReference type="PANTHER" id="PTHR30074">
    <property type="entry name" value="FORMATE DEHYDROGENASE, NITRATE-INDUCIBLE, CYTOCHROME B556 FDN SUBUNIT"/>
    <property type="match status" value="1"/>
</dbReference>
<dbReference type="GO" id="GO:0046872">
    <property type="term" value="F:metal ion binding"/>
    <property type="evidence" value="ECO:0007669"/>
    <property type="project" value="UniProtKB-KW"/>
</dbReference>
<dbReference type="InterPro" id="IPR051817">
    <property type="entry name" value="FDH_cytochrome_b556_subunit"/>
</dbReference>
<dbReference type="EMBL" id="CP028956">
    <property type="protein sequence ID" value="AWC93216.1"/>
    <property type="molecule type" value="Genomic_DNA"/>
</dbReference>
<dbReference type="GO" id="GO:0022904">
    <property type="term" value="P:respiratory electron transport chain"/>
    <property type="evidence" value="ECO:0007669"/>
    <property type="project" value="InterPro"/>
</dbReference>
<dbReference type="FunFam" id="1.20.950.20:FF:000002">
    <property type="entry name" value="Formate dehydrogenase cytochrome b556 subunit"/>
    <property type="match status" value="1"/>
</dbReference>
<dbReference type="Proteomes" id="UP001076655">
    <property type="component" value="Unassembled WGS sequence"/>
</dbReference>
<accession>A0A0A5SGR7</accession>
<keyword evidence="17" id="KW-0560">Oxidoreductase</keyword>
<dbReference type="InterPro" id="IPR006471">
    <property type="entry name" value="Formate_DH_gsu"/>
</dbReference>
<proteinExistence type="inferred from homology"/>
<keyword evidence="9" id="KW-0249">Electron transport</keyword>
<comment type="cofactor">
    <cofactor evidence="1">
        <name>heme</name>
        <dbReference type="ChEBI" id="CHEBI:30413"/>
    </cofactor>
</comment>
<comment type="similarity">
    <text evidence="3">Belongs to the formate dehydrogenase gamma subunit family.</text>
</comment>
<evidence type="ECO:0000256" key="1">
    <source>
        <dbReference type="ARBA" id="ARBA00001971"/>
    </source>
</evidence>
<dbReference type="NCBIfam" id="NF007924">
    <property type="entry name" value="PRK10639.1"/>
    <property type="match status" value="1"/>
</dbReference>
<evidence type="ECO:0000256" key="4">
    <source>
        <dbReference type="ARBA" id="ARBA00022448"/>
    </source>
</evidence>
<gene>
    <name evidence="17" type="primary">fdoI</name>
    <name evidence="15" type="ORF">AM380_05975</name>
    <name evidence="17" type="ORF">N0392_16250</name>
    <name evidence="18" type="ORF">OSC06_17310</name>
    <name evidence="16" type="ORF">PN925_001897</name>
</gene>
<comment type="subcellular location">
    <subcellularLocation>
        <location evidence="2">Cell membrane</location>
        <topology evidence="2">Multi-pass membrane protein</topology>
    </subcellularLocation>
</comment>
<reference evidence="18" key="3">
    <citation type="submission" date="2023-02" db="EMBL/GenBank/DDBJ databases">
        <title>Detection, antimicrobial susceptibility and genomic characterization of NDM-producing species of Morganellaceae, Yersiniaceae, and Enterobacteriaceae other than Klebsiella.</title>
        <authorList>
            <person name="Camargo C.H."/>
            <person name="Sacchi C.T."/>
            <person name="Campos K.R."/>
        </authorList>
    </citation>
    <scope>NUCLEOTIDE SEQUENCE</scope>
    <source>
        <strain evidence="18">1189_21</strain>
    </source>
</reference>
<dbReference type="EMBL" id="JAPNMI010000009">
    <property type="protein sequence ID" value="MCY0791235.1"/>
    <property type="molecule type" value="Genomic_DNA"/>
</dbReference>
<evidence type="ECO:0000256" key="7">
    <source>
        <dbReference type="ARBA" id="ARBA00022692"/>
    </source>
</evidence>
<dbReference type="GO" id="GO:0009326">
    <property type="term" value="C:formate dehydrogenase complex"/>
    <property type="evidence" value="ECO:0007669"/>
    <property type="project" value="InterPro"/>
</dbReference>
<dbReference type="GO" id="GO:0009061">
    <property type="term" value="P:anaerobic respiration"/>
    <property type="evidence" value="ECO:0007669"/>
    <property type="project" value="TreeGrafter"/>
</dbReference>
<keyword evidence="8" id="KW-0479">Metal-binding</keyword>
<feature type="transmembrane region" description="Helical" evidence="13">
    <location>
        <begin position="116"/>
        <end position="135"/>
    </location>
</feature>
<dbReference type="PANTHER" id="PTHR30074:SF2">
    <property type="entry name" value="FORMATE DEHYDROGENASE, CYTOCHROME B556(FDO) SUBUNIT"/>
    <property type="match status" value="1"/>
</dbReference>
<dbReference type="InterPro" id="IPR011577">
    <property type="entry name" value="Cyt_b561_bac/Ni-Hgenase"/>
</dbReference>
<dbReference type="Gene3D" id="1.20.950.20">
    <property type="entry name" value="Transmembrane di-heme cytochromes, Chain C"/>
    <property type="match status" value="1"/>
</dbReference>
<evidence type="ECO:0000313" key="15">
    <source>
        <dbReference type="EMBL" id="AWC93216.1"/>
    </source>
</evidence>
<dbReference type="NCBIfam" id="TIGR01583">
    <property type="entry name" value="formate-DH-gamm"/>
    <property type="match status" value="1"/>
</dbReference>
<dbReference type="Pfam" id="PF01292">
    <property type="entry name" value="Ni_hydr_CYTB"/>
    <property type="match status" value="1"/>
</dbReference>
<organism evidence="17 20">
    <name type="scientific">Morganella morganii</name>
    <name type="common">Proteus morganii</name>
    <dbReference type="NCBI Taxonomy" id="582"/>
    <lineage>
        <taxon>Bacteria</taxon>
        <taxon>Pseudomonadati</taxon>
        <taxon>Pseudomonadota</taxon>
        <taxon>Gammaproteobacteria</taxon>
        <taxon>Enterobacterales</taxon>
        <taxon>Morganellaceae</taxon>
        <taxon>Morganella</taxon>
    </lineage>
</organism>
<keyword evidence="4" id="KW-0813">Transport</keyword>
<evidence type="ECO:0000313" key="17">
    <source>
        <dbReference type="EMBL" id="MCY0791235.1"/>
    </source>
</evidence>
<dbReference type="Proteomes" id="UP001182247">
    <property type="component" value="Unassembled WGS sequence"/>
</dbReference>
<keyword evidence="5" id="KW-1003">Cell membrane</keyword>
<dbReference type="EC" id="1.17.5.3" evidence="17"/>
<evidence type="ECO:0000256" key="10">
    <source>
        <dbReference type="ARBA" id="ARBA00022989"/>
    </source>
</evidence>
<evidence type="ECO:0000256" key="13">
    <source>
        <dbReference type="SAM" id="Phobius"/>
    </source>
</evidence>
<reference evidence="17" key="2">
    <citation type="submission" date="2022-08" db="EMBL/GenBank/DDBJ databases">
        <authorList>
            <person name="Dale J.L."/>
        </authorList>
    </citation>
    <scope>NUCLEOTIDE SEQUENCE</scope>
    <source>
        <strain evidence="17">2022EL-00758</strain>
    </source>
</reference>
<evidence type="ECO:0000259" key="14">
    <source>
        <dbReference type="Pfam" id="PF01292"/>
    </source>
</evidence>
<evidence type="ECO:0000256" key="2">
    <source>
        <dbReference type="ARBA" id="ARBA00004651"/>
    </source>
</evidence>
<evidence type="ECO:0000256" key="12">
    <source>
        <dbReference type="ARBA" id="ARBA00023136"/>
    </source>
</evidence>
<evidence type="ECO:0000256" key="8">
    <source>
        <dbReference type="ARBA" id="ARBA00022723"/>
    </source>
</evidence>
<dbReference type="GO" id="GO:0036397">
    <property type="term" value="F:formate dehydrogenase (quinone) activity"/>
    <property type="evidence" value="ECO:0007669"/>
    <property type="project" value="UniProtKB-EC"/>
</dbReference>
<evidence type="ECO:0000313" key="16">
    <source>
        <dbReference type="EMBL" id="EMO9456520.1"/>
    </source>
</evidence>
<dbReference type="SUPFAM" id="SSF81342">
    <property type="entry name" value="Transmembrane di-heme cytochromes"/>
    <property type="match status" value="1"/>
</dbReference>
<keyword evidence="11" id="KW-0408">Iron</keyword>
<dbReference type="STRING" id="582.AL531_15905"/>
<reference evidence="15 19" key="1">
    <citation type="submission" date="2018-04" db="EMBL/GenBank/DDBJ databases">
        <title>Whole genome sequencing of Morganella morganii AR_0133.</title>
        <authorList>
            <person name="Conlan S."/>
            <person name="Thomas P.J."/>
            <person name="Mullikin J."/>
            <person name="Frank K.M."/>
            <person name="Segre J.A."/>
        </authorList>
    </citation>
    <scope>NUCLEOTIDE SEQUENCE [LARGE SCALE GENOMIC DNA]</scope>
    <source>
        <strain evidence="15 19">AR_0133</strain>
    </source>
</reference>
<feature type="domain" description="Cytochrome b561 bacterial/Ni-hydrogenase" evidence="14">
    <location>
        <begin position="11"/>
        <end position="186"/>
    </location>
</feature>
<dbReference type="OrthoDB" id="9790598at2"/>
<keyword evidence="12 13" id="KW-0472">Membrane</keyword>
<keyword evidence="6" id="KW-0349">Heme</keyword>
<dbReference type="AlphaFoldDB" id="A0A0A5SGR7"/>
<evidence type="ECO:0000256" key="6">
    <source>
        <dbReference type="ARBA" id="ARBA00022617"/>
    </source>
</evidence>
<feature type="transmembrane region" description="Helical" evidence="13">
    <location>
        <begin position="57"/>
        <end position="75"/>
    </location>
</feature>